<evidence type="ECO:0000313" key="3">
    <source>
        <dbReference type="EMBL" id="ELQ38935.1"/>
    </source>
</evidence>
<feature type="compositionally biased region" description="Low complexity" evidence="1">
    <location>
        <begin position="124"/>
        <end position="145"/>
    </location>
</feature>
<dbReference type="Proteomes" id="UP000011086">
    <property type="component" value="Unassembled WGS sequence"/>
</dbReference>
<name>A0AA97NZ41_PYRO3</name>
<keyword evidence="2" id="KW-0732">Signal</keyword>
<sequence>MRPANILQIAALGAIVPGALGAPQGDIDRHCRRGLPEGAGLWKRMGFAISCSITRHSPGSASNPEVARQPASGNGQGIPRANSWPSPSRPLGAGFPPGSPSSPPPLTRQGAFMGSDRFGQDPMSSGSGSSDPSGSFSRQSSMGSPMGQGGAAQSHSLRRDPTGEEGFHDAPDRFDSPNPAAAAAMGGAAGGAAGAAAGAGRQSRLDPLSRCVAGVCRKVADRLDPSGAAAMGAQGQGAGIPGGADEGAAAGGAAPGGRRRFGFSSGLNKMKGRLRNFGQGGGQGAGQMADPNADPNADPAAAAQTQGGRRRFGFSSGLNKMKGRLRNYGQGGGQGAGQMADPSADPNADPNADPAAAAQTQGGRRRFGFSSGLNKMRGRFMNNGQAGGQGADPSAGASDPDAPPQIRRPNRFGFGGFKTSVKAGFSSHGQAPAV</sequence>
<proteinExistence type="predicted"/>
<accession>A0AA97NZ41</accession>
<gene>
    <name evidence="3" type="ORF">OOU_Y34scaffold00519g14</name>
</gene>
<feature type="compositionally biased region" description="Low complexity" evidence="1">
    <location>
        <begin position="391"/>
        <end position="400"/>
    </location>
</feature>
<feature type="compositionally biased region" description="Low complexity" evidence="1">
    <location>
        <begin position="337"/>
        <end position="358"/>
    </location>
</feature>
<protein>
    <submittedName>
        <fullName evidence="3">Uncharacterized protein</fullName>
    </submittedName>
</protein>
<reference evidence="3" key="1">
    <citation type="journal article" date="2012" name="PLoS Genet.">
        <title>Comparative analysis of the genomes of two field isolates of the rice blast fungus Magnaporthe oryzae.</title>
        <authorList>
            <person name="Xue M."/>
            <person name="Yang J."/>
            <person name="Li Z."/>
            <person name="Hu S."/>
            <person name="Yao N."/>
            <person name="Dean R.A."/>
            <person name="Zhao W."/>
            <person name="Shen M."/>
            <person name="Zhang H."/>
            <person name="Li C."/>
            <person name="Liu L."/>
            <person name="Cao L."/>
            <person name="Xu X."/>
            <person name="Xing Y."/>
            <person name="Hsiang T."/>
            <person name="Zhang Z."/>
            <person name="Xu J.R."/>
            <person name="Peng Y.L."/>
        </authorList>
    </citation>
    <scope>NUCLEOTIDE SEQUENCE</scope>
    <source>
        <strain evidence="3">Y34</strain>
    </source>
</reference>
<feature type="compositionally biased region" description="Pro residues" evidence="1">
    <location>
        <begin position="97"/>
        <end position="106"/>
    </location>
</feature>
<dbReference type="EMBL" id="JH793992">
    <property type="protein sequence ID" value="ELQ38935.1"/>
    <property type="molecule type" value="Genomic_DNA"/>
</dbReference>
<feature type="region of interest" description="Disordered" evidence="1">
    <location>
        <begin position="227"/>
        <end position="434"/>
    </location>
</feature>
<feature type="region of interest" description="Disordered" evidence="1">
    <location>
        <begin position="55"/>
        <end position="207"/>
    </location>
</feature>
<feature type="chain" id="PRO_5041675331" evidence="2">
    <location>
        <begin position="22"/>
        <end position="434"/>
    </location>
</feature>
<dbReference type="AlphaFoldDB" id="A0AA97NZ41"/>
<evidence type="ECO:0000256" key="1">
    <source>
        <dbReference type="SAM" id="MobiDB-lite"/>
    </source>
</evidence>
<feature type="compositionally biased region" description="Low complexity" evidence="1">
    <location>
        <begin position="286"/>
        <end position="303"/>
    </location>
</feature>
<organism evidence="3">
    <name type="scientific">Pyricularia oryzae (strain Y34)</name>
    <name type="common">Rice blast fungus</name>
    <name type="synonym">Magnaporthe oryzae</name>
    <dbReference type="NCBI Taxonomy" id="1143189"/>
    <lineage>
        <taxon>Eukaryota</taxon>
        <taxon>Fungi</taxon>
        <taxon>Dikarya</taxon>
        <taxon>Ascomycota</taxon>
        <taxon>Pezizomycotina</taxon>
        <taxon>Sordariomycetes</taxon>
        <taxon>Sordariomycetidae</taxon>
        <taxon>Magnaporthales</taxon>
        <taxon>Pyriculariaceae</taxon>
        <taxon>Pyricularia</taxon>
    </lineage>
</organism>
<feature type="compositionally biased region" description="Gly residues" evidence="1">
    <location>
        <begin position="234"/>
        <end position="255"/>
    </location>
</feature>
<feature type="signal peptide" evidence="2">
    <location>
        <begin position="1"/>
        <end position="21"/>
    </location>
</feature>
<feature type="compositionally biased region" description="Basic and acidic residues" evidence="1">
    <location>
        <begin position="157"/>
        <end position="175"/>
    </location>
</feature>
<evidence type="ECO:0000256" key="2">
    <source>
        <dbReference type="SAM" id="SignalP"/>
    </source>
</evidence>